<dbReference type="Pfam" id="PF06080">
    <property type="entry name" value="DUF938"/>
    <property type="match status" value="1"/>
</dbReference>
<keyword evidence="1" id="KW-0808">Transferase</keyword>
<sequence>MTDPRIRAPAAARNRDAILEVLRRLLPPSGLVLEVASGSGEHVAHFARQLPDLTFHPSDPDPDRRASIDAWVADAGVANVRPAVALDAAAGSWPVTAADAVLCINMIHIAPWAAAVGLVQGAARVLGRGGLLALYGPFRRHGRHTAPSNAAFDADLRARNPAWGVRDLEAVAGLTADAGFTPAAIEAMPANNLCVAFRKG</sequence>
<dbReference type="GO" id="GO:0032259">
    <property type="term" value="P:methylation"/>
    <property type="evidence" value="ECO:0007669"/>
    <property type="project" value="UniProtKB-KW"/>
</dbReference>
<dbReference type="GO" id="GO:0008168">
    <property type="term" value="F:methyltransferase activity"/>
    <property type="evidence" value="ECO:0007669"/>
    <property type="project" value="UniProtKB-KW"/>
</dbReference>
<dbReference type="InterPro" id="IPR010342">
    <property type="entry name" value="DUF938"/>
</dbReference>
<organism evidence="1 2">
    <name type="scientific">Limobrevibacterium gyesilva</name>
    <dbReference type="NCBI Taxonomy" id="2991712"/>
    <lineage>
        <taxon>Bacteria</taxon>
        <taxon>Pseudomonadati</taxon>
        <taxon>Pseudomonadota</taxon>
        <taxon>Alphaproteobacteria</taxon>
        <taxon>Acetobacterales</taxon>
        <taxon>Acetobacteraceae</taxon>
        <taxon>Limobrevibacterium</taxon>
    </lineage>
</organism>
<evidence type="ECO:0000313" key="1">
    <source>
        <dbReference type="EMBL" id="MCW3473808.1"/>
    </source>
</evidence>
<dbReference type="RefSeq" id="WP_264712426.1">
    <property type="nucleotide sequence ID" value="NZ_JAPDNT010000002.1"/>
</dbReference>
<protein>
    <submittedName>
        <fullName evidence="1">Class I SAM-dependent methyltransferase</fullName>
    </submittedName>
</protein>
<dbReference type="Gene3D" id="3.40.50.150">
    <property type="entry name" value="Vaccinia Virus protein VP39"/>
    <property type="match status" value="1"/>
</dbReference>
<keyword evidence="2" id="KW-1185">Reference proteome</keyword>
<dbReference type="AlphaFoldDB" id="A0AA42CCR0"/>
<dbReference type="PANTHER" id="PTHR20974">
    <property type="entry name" value="UPF0585 PROTEIN CG18661"/>
    <property type="match status" value="1"/>
</dbReference>
<keyword evidence="1" id="KW-0489">Methyltransferase</keyword>
<comment type="caution">
    <text evidence="1">The sequence shown here is derived from an EMBL/GenBank/DDBJ whole genome shotgun (WGS) entry which is preliminary data.</text>
</comment>
<accession>A0AA42CCR0</accession>
<proteinExistence type="predicted"/>
<dbReference type="SUPFAM" id="SSF53335">
    <property type="entry name" value="S-adenosyl-L-methionine-dependent methyltransferases"/>
    <property type="match status" value="1"/>
</dbReference>
<name>A0AA42CCR0_9PROT</name>
<gene>
    <name evidence="1" type="ORF">OL599_04390</name>
</gene>
<dbReference type="EMBL" id="JAPDNT010000002">
    <property type="protein sequence ID" value="MCW3473808.1"/>
    <property type="molecule type" value="Genomic_DNA"/>
</dbReference>
<reference evidence="1" key="2">
    <citation type="submission" date="2022-10" db="EMBL/GenBank/DDBJ databases">
        <authorList>
            <person name="Trinh H.N."/>
        </authorList>
    </citation>
    <scope>NUCLEOTIDE SEQUENCE</scope>
    <source>
        <strain evidence="1">RN2-1</strain>
    </source>
</reference>
<dbReference type="Proteomes" id="UP001165679">
    <property type="component" value="Unassembled WGS sequence"/>
</dbReference>
<dbReference type="PANTHER" id="PTHR20974:SF0">
    <property type="entry name" value="UPF0585 PROTEIN CG18661"/>
    <property type="match status" value="1"/>
</dbReference>
<evidence type="ECO:0000313" key="2">
    <source>
        <dbReference type="Proteomes" id="UP001165679"/>
    </source>
</evidence>
<reference evidence="1" key="1">
    <citation type="submission" date="2022-09" db="EMBL/GenBank/DDBJ databases">
        <title>Rhodovastum sp. nov. RN2-1 isolated from soil in Seongnam, South Korea.</title>
        <authorList>
            <person name="Le N.T."/>
        </authorList>
    </citation>
    <scope>NUCLEOTIDE SEQUENCE</scope>
    <source>
        <strain evidence="1">RN2-1</strain>
    </source>
</reference>
<dbReference type="InterPro" id="IPR029063">
    <property type="entry name" value="SAM-dependent_MTases_sf"/>
</dbReference>